<comment type="caution">
    <text evidence="1">The sequence shown here is derived from an EMBL/GenBank/DDBJ whole genome shotgun (WGS) entry which is preliminary data.</text>
</comment>
<feature type="non-terminal residue" evidence="1">
    <location>
        <position position="448"/>
    </location>
</feature>
<proteinExistence type="predicted"/>
<dbReference type="AlphaFoldDB" id="K2F9E2"/>
<organism evidence="1">
    <name type="scientific">uncultured bacterium</name>
    <name type="common">gcode 4</name>
    <dbReference type="NCBI Taxonomy" id="1234023"/>
    <lineage>
        <taxon>Bacteria</taxon>
        <taxon>environmental samples</taxon>
    </lineage>
</organism>
<name>K2F9E2_9BACT</name>
<dbReference type="EMBL" id="AMFJ01000440">
    <property type="protein sequence ID" value="EKE27711.1"/>
    <property type="molecule type" value="Genomic_DNA"/>
</dbReference>
<protein>
    <submittedName>
        <fullName evidence="1">Uncharacterized protein</fullName>
    </submittedName>
</protein>
<gene>
    <name evidence="1" type="ORF">ACD_3C00166G0001</name>
</gene>
<sequence length="448" mass="54010">MTHESIIETRTCRHCGTSFPITDKDLEFYEKVSPIFNWIRYDIPPPKLCPDCRQQRRLSFRNERHLYKRNCDATGKEIISIYSPDKPYKVYNQSDWWSDRWNANDYWRDFDFSRTFFEQFNDLKIQVPRLNLINISSENSDYCALSAFNKDCYLIVGNSNESCLYGIYLKDSKNVEDSYFSLWSENCFEIIDSNYCNKVIYGQNLEHCTSSYFLFNCKNCNNCFCCVGLTNQEYCIFNKQYSKEEYEKSIKDNFSWNYENHIKYKKLFSDFKMKFPVLNLRMNWCVNTIWDNVGNANNCHSIFDSNWIEWTIEDCKYISLTTQIKDCHDIDDSGMWSELCYEWNTVAKYRILFSNWVLEESDIYYSDQCYSSSHLFWCVGLRNSKYCILNKQYTRDEYETLVPKIIEHMKTTWEWWEFFPSSISPFGYNETVAMEYYPIERRDAINRV</sequence>
<accession>K2F9E2</accession>
<reference evidence="1" key="1">
    <citation type="journal article" date="2012" name="Science">
        <title>Fermentation, hydrogen, and sulfur metabolism in multiple uncultivated bacterial phyla.</title>
        <authorList>
            <person name="Wrighton K.C."/>
            <person name="Thomas B.C."/>
            <person name="Sharon I."/>
            <person name="Miller C.S."/>
            <person name="Castelle C.J."/>
            <person name="VerBerkmoes N.C."/>
            <person name="Wilkins M.J."/>
            <person name="Hettich R.L."/>
            <person name="Lipton M.S."/>
            <person name="Williams K.H."/>
            <person name="Long P.E."/>
            <person name="Banfield J.F."/>
        </authorList>
    </citation>
    <scope>NUCLEOTIDE SEQUENCE [LARGE SCALE GENOMIC DNA]</scope>
</reference>
<evidence type="ECO:0000313" key="1">
    <source>
        <dbReference type="EMBL" id="EKE27711.1"/>
    </source>
</evidence>